<evidence type="ECO:0000313" key="2">
    <source>
        <dbReference type="EMBL" id="UXP33169.1"/>
    </source>
</evidence>
<keyword evidence="1" id="KW-1133">Transmembrane helix</keyword>
<proteinExistence type="predicted"/>
<keyword evidence="1" id="KW-0812">Transmembrane</keyword>
<feature type="transmembrane region" description="Helical" evidence="1">
    <location>
        <begin position="97"/>
        <end position="117"/>
    </location>
</feature>
<organism evidence="2 3">
    <name type="scientific">Reichenbachiella agarivorans</name>
    <dbReference type="NCBI Taxonomy" id="2979464"/>
    <lineage>
        <taxon>Bacteria</taxon>
        <taxon>Pseudomonadati</taxon>
        <taxon>Bacteroidota</taxon>
        <taxon>Cytophagia</taxon>
        <taxon>Cytophagales</taxon>
        <taxon>Reichenbachiellaceae</taxon>
        <taxon>Reichenbachiella</taxon>
    </lineage>
</organism>
<reference evidence="2" key="1">
    <citation type="submission" date="2022-09" db="EMBL/GenBank/DDBJ databases">
        <title>Comparative genomics and taxonomic characterization of three novel marine species of genus Reichenbachiella exhibiting antioxidant and polysaccharide degradation activities.</title>
        <authorList>
            <person name="Muhammad N."/>
            <person name="Lee Y.-J."/>
            <person name="Ko J."/>
            <person name="Kim S.-G."/>
        </authorList>
    </citation>
    <scope>NUCLEOTIDE SEQUENCE</scope>
    <source>
        <strain evidence="2">BKB1-1</strain>
    </source>
</reference>
<keyword evidence="3" id="KW-1185">Reference proteome</keyword>
<feature type="transmembrane region" description="Helical" evidence="1">
    <location>
        <begin position="223"/>
        <end position="242"/>
    </location>
</feature>
<accession>A0ABY6CS53</accession>
<evidence type="ECO:0008006" key="4">
    <source>
        <dbReference type="Google" id="ProtNLM"/>
    </source>
</evidence>
<feature type="transmembrane region" description="Helical" evidence="1">
    <location>
        <begin position="20"/>
        <end position="41"/>
    </location>
</feature>
<name>A0ABY6CS53_9BACT</name>
<feature type="transmembrane region" description="Helical" evidence="1">
    <location>
        <begin position="342"/>
        <end position="361"/>
    </location>
</feature>
<feature type="transmembrane region" description="Helical" evidence="1">
    <location>
        <begin position="310"/>
        <end position="330"/>
    </location>
</feature>
<dbReference type="Proteomes" id="UP001065174">
    <property type="component" value="Chromosome"/>
</dbReference>
<feature type="transmembrane region" description="Helical" evidence="1">
    <location>
        <begin position="129"/>
        <end position="146"/>
    </location>
</feature>
<feature type="transmembrane region" description="Helical" evidence="1">
    <location>
        <begin position="373"/>
        <end position="390"/>
    </location>
</feature>
<feature type="transmembrane region" description="Helical" evidence="1">
    <location>
        <begin position="152"/>
        <end position="168"/>
    </location>
</feature>
<dbReference type="RefSeq" id="WP_262310598.1">
    <property type="nucleotide sequence ID" value="NZ_CP106679.1"/>
</dbReference>
<keyword evidence="1" id="KW-0472">Membrane</keyword>
<dbReference type="EMBL" id="CP106679">
    <property type="protein sequence ID" value="UXP33169.1"/>
    <property type="molecule type" value="Genomic_DNA"/>
</dbReference>
<feature type="transmembrane region" description="Helical" evidence="1">
    <location>
        <begin position="180"/>
        <end position="211"/>
    </location>
</feature>
<evidence type="ECO:0000256" key="1">
    <source>
        <dbReference type="SAM" id="Phobius"/>
    </source>
</evidence>
<gene>
    <name evidence="2" type="ORF">N6H18_04270</name>
</gene>
<evidence type="ECO:0000313" key="3">
    <source>
        <dbReference type="Proteomes" id="UP001065174"/>
    </source>
</evidence>
<sequence length="405" mass="46634">MTLVVMLAYRSARKLLSPLVFLSGLSFKLLCGVLVGLLYQYHYDGGDTFYYYQQALIYVQRDDFWRSVTETVLISDPVRAIWFSRCVAVLIYVTHADYWLCAIYFSVFSFLGVCYAVCKLTIWLPSLRLASIIALFYFPSTVFWSSGLLKESLAFAAVFIIVGFYAGLQSGPKRRWYDYMLLSCALGVLIVLKYYIAALLLPALVFVWVYHWSENRMFATWPFWLKSGMLAAAMLLPVWFFLHSLSYNFSWEKFSVVIQSNHLFILSETHAANRLPVIHVTDTVLDDVINVLYFAFSGLFRPLIGESFYFPFWLSSVENTFLLIGAIGIFKRKVFIPPNLKPEILAMLAYVILCALFLSYSVPNLGTIARYKVYYLPFLVMLIVGFRSRIDSSNDEVQNKKHNTK</sequence>
<protein>
    <recommendedName>
        <fullName evidence="4">Dolichyl-phosphate-mannose-protein mannosyltransferase</fullName>
    </recommendedName>
</protein>